<dbReference type="Pfam" id="PF08402">
    <property type="entry name" value="TOBE_2"/>
    <property type="match status" value="1"/>
</dbReference>
<comment type="caution">
    <text evidence="9">The sequence shown here is derived from an EMBL/GenBank/DDBJ whole genome shotgun (WGS) entry which is preliminary data.</text>
</comment>
<dbReference type="InterPro" id="IPR008995">
    <property type="entry name" value="Mo/tungstate-bd_C_term_dom"/>
</dbReference>
<dbReference type="InterPro" id="IPR013611">
    <property type="entry name" value="Transp-assoc_OB_typ2"/>
</dbReference>
<dbReference type="InterPro" id="IPR015855">
    <property type="entry name" value="ABC_transpr_MalK-like"/>
</dbReference>
<dbReference type="InterPro" id="IPR027417">
    <property type="entry name" value="P-loop_NTPase"/>
</dbReference>
<accession>A0ABP9M6M5</accession>
<keyword evidence="6" id="KW-0472">Membrane</keyword>
<dbReference type="PROSITE" id="PS00211">
    <property type="entry name" value="ABC_TRANSPORTER_1"/>
    <property type="match status" value="1"/>
</dbReference>
<evidence type="ECO:0000256" key="3">
    <source>
        <dbReference type="ARBA" id="ARBA00022741"/>
    </source>
</evidence>
<protein>
    <submittedName>
        <fullName evidence="9">Sn-glycerol-3-phosphate import ATP-binding protein UgpC</fullName>
    </submittedName>
</protein>
<gene>
    <name evidence="9" type="ORF">GCM10025760_15130</name>
</gene>
<dbReference type="Proteomes" id="UP001501407">
    <property type="component" value="Unassembled WGS sequence"/>
</dbReference>
<evidence type="ECO:0000256" key="4">
    <source>
        <dbReference type="ARBA" id="ARBA00022840"/>
    </source>
</evidence>
<dbReference type="SUPFAM" id="SSF52540">
    <property type="entry name" value="P-loop containing nucleoside triphosphate hydrolases"/>
    <property type="match status" value="1"/>
</dbReference>
<dbReference type="SUPFAM" id="SSF50331">
    <property type="entry name" value="MOP-like"/>
    <property type="match status" value="1"/>
</dbReference>
<keyword evidence="10" id="KW-1185">Reference proteome</keyword>
<evidence type="ECO:0000256" key="2">
    <source>
        <dbReference type="ARBA" id="ARBA00022475"/>
    </source>
</evidence>
<dbReference type="CDD" id="cd03301">
    <property type="entry name" value="ABC_MalK_N"/>
    <property type="match status" value="1"/>
</dbReference>
<dbReference type="Gene3D" id="2.40.50.140">
    <property type="entry name" value="Nucleic acid-binding proteins"/>
    <property type="match status" value="1"/>
</dbReference>
<dbReference type="SMART" id="SM00382">
    <property type="entry name" value="AAA"/>
    <property type="match status" value="1"/>
</dbReference>
<evidence type="ECO:0000256" key="6">
    <source>
        <dbReference type="ARBA" id="ARBA00023136"/>
    </source>
</evidence>
<evidence type="ECO:0000259" key="8">
    <source>
        <dbReference type="PROSITE" id="PS50893"/>
    </source>
</evidence>
<dbReference type="GO" id="GO:0005524">
    <property type="term" value="F:ATP binding"/>
    <property type="evidence" value="ECO:0007669"/>
    <property type="project" value="UniProtKB-KW"/>
</dbReference>
<name>A0ABP9M6M5_9MICO</name>
<dbReference type="InterPro" id="IPR012340">
    <property type="entry name" value="NA-bd_OB-fold"/>
</dbReference>
<evidence type="ECO:0000256" key="5">
    <source>
        <dbReference type="ARBA" id="ARBA00022967"/>
    </source>
</evidence>
<dbReference type="InterPro" id="IPR003439">
    <property type="entry name" value="ABC_transporter-like_ATP-bd"/>
</dbReference>
<dbReference type="InterPro" id="IPR003593">
    <property type="entry name" value="AAA+_ATPase"/>
</dbReference>
<dbReference type="EMBL" id="BAABKZ010000001">
    <property type="protein sequence ID" value="GAA5090091.1"/>
    <property type="molecule type" value="Genomic_DNA"/>
</dbReference>
<sequence>MGTIQLSGIGRSFKSTAAVRDIDLTIADGEFVVLLGPSGCGKTTLLRMIAGLLEPTTGRILLDGADITELPSKKRDLAMVFQSYALYPHLSVRKNLAFPLKVQRLGKEEIQRRVQDVADSLEIGHLLDRKPKELSGGQRQRVAVGRALVRNPKAFLMDEPLSNLDAKLRTQTRHELTALHRSLNATFVYVTHDQVEAMTMATKIVVLNAGAIEQYGTPEEVYDRPESVFVAGFLGSPAMNLLDAQVIGREGIVSLSGKGLAGDLWPGDTGDLDVVVGVRPEHLEIAALSDKRDGILLDGTVEIVENLGGEQILTFATGPSRIHMRTSRDVHLSVGEQLTLRAAAEHVHLFERASGRRLEWVVDTAAEGDDGSVARGGAELPAEHPSAASVARQSAPLVTA</sequence>
<evidence type="ECO:0000313" key="10">
    <source>
        <dbReference type="Proteomes" id="UP001501407"/>
    </source>
</evidence>
<dbReference type="RefSeq" id="WP_194413287.1">
    <property type="nucleotide sequence ID" value="NZ_BAABKZ010000001.1"/>
</dbReference>
<dbReference type="InterPro" id="IPR017871">
    <property type="entry name" value="ABC_transporter-like_CS"/>
</dbReference>
<dbReference type="NCBIfam" id="NF008653">
    <property type="entry name" value="PRK11650.1"/>
    <property type="match status" value="1"/>
</dbReference>
<evidence type="ECO:0000256" key="7">
    <source>
        <dbReference type="SAM" id="MobiDB-lite"/>
    </source>
</evidence>
<dbReference type="Gene3D" id="2.40.50.100">
    <property type="match status" value="1"/>
</dbReference>
<dbReference type="Pfam" id="PF00005">
    <property type="entry name" value="ABC_tran"/>
    <property type="match status" value="1"/>
</dbReference>
<proteinExistence type="predicted"/>
<dbReference type="InterPro" id="IPR047641">
    <property type="entry name" value="ABC_transpr_MalK/UgpC-like"/>
</dbReference>
<dbReference type="PANTHER" id="PTHR43875:SF15">
    <property type="entry name" value="TREHALOSE IMPORT ATP-BINDING PROTEIN SUGC"/>
    <property type="match status" value="1"/>
</dbReference>
<organism evidence="9 10">
    <name type="scientific">Microbacterium yannicii</name>
    <dbReference type="NCBI Taxonomy" id="671622"/>
    <lineage>
        <taxon>Bacteria</taxon>
        <taxon>Bacillati</taxon>
        <taxon>Actinomycetota</taxon>
        <taxon>Actinomycetes</taxon>
        <taxon>Micrococcales</taxon>
        <taxon>Microbacteriaceae</taxon>
        <taxon>Microbacterium</taxon>
    </lineage>
</organism>
<keyword evidence="3" id="KW-0547">Nucleotide-binding</keyword>
<keyword evidence="4 9" id="KW-0067">ATP-binding</keyword>
<dbReference type="PROSITE" id="PS50893">
    <property type="entry name" value="ABC_TRANSPORTER_2"/>
    <property type="match status" value="1"/>
</dbReference>
<reference evidence="10" key="1">
    <citation type="journal article" date="2019" name="Int. J. Syst. Evol. Microbiol.">
        <title>The Global Catalogue of Microorganisms (GCM) 10K type strain sequencing project: providing services to taxonomists for standard genome sequencing and annotation.</title>
        <authorList>
            <consortium name="The Broad Institute Genomics Platform"/>
            <consortium name="The Broad Institute Genome Sequencing Center for Infectious Disease"/>
            <person name="Wu L."/>
            <person name="Ma J."/>
        </authorList>
    </citation>
    <scope>NUCLEOTIDE SEQUENCE [LARGE SCALE GENOMIC DNA]</scope>
    <source>
        <strain evidence="10">JCM 18959</strain>
    </source>
</reference>
<dbReference type="Gene3D" id="3.40.50.300">
    <property type="entry name" value="P-loop containing nucleotide triphosphate hydrolases"/>
    <property type="match status" value="1"/>
</dbReference>
<feature type="domain" description="ABC transporter" evidence="8">
    <location>
        <begin position="4"/>
        <end position="234"/>
    </location>
</feature>
<dbReference type="PANTHER" id="PTHR43875">
    <property type="entry name" value="MALTODEXTRIN IMPORT ATP-BINDING PROTEIN MSMX"/>
    <property type="match status" value="1"/>
</dbReference>
<feature type="region of interest" description="Disordered" evidence="7">
    <location>
        <begin position="371"/>
        <end position="400"/>
    </location>
</feature>
<keyword evidence="1" id="KW-0813">Transport</keyword>
<keyword evidence="2" id="KW-1003">Cell membrane</keyword>
<evidence type="ECO:0000256" key="1">
    <source>
        <dbReference type="ARBA" id="ARBA00022448"/>
    </source>
</evidence>
<keyword evidence="5" id="KW-1278">Translocase</keyword>
<evidence type="ECO:0000313" key="9">
    <source>
        <dbReference type="EMBL" id="GAA5090091.1"/>
    </source>
</evidence>